<keyword evidence="2" id="KW-0677">Repeat</keyword>
<dbReference type="SUPFAM" id="SSF48403">
    <property type="entry name" value="Ankyrin repeat"/>
    <property type="match status" value="1"/>
</dbReference>
<organism evidence="5 6">
    <name type="scientific">Sinocyclocheilus grahami</name>
    <name type="common">Dianchi golden-line fish</name>
    <name type="synonym">Barbus grahami</name>
    <dbReference type="NCBI Taxonomy" id="75366"/>
    <lineage>
        <taxon>Eukaryota</taxon>
        <taxon>Metazoa</taxon>
        <taxon>Chordata</taxon>
        <taxon>Craniata</taxon>
        <taxon>Vertebrata</taxon>
        <taxon>Euteleostomi</taxon>
        <taxon>Actinopterygii</taxon>
        <taxon>Neopterygii</taxon>
        <taxon>Teleostei</taxon>
        <taxon>Ostariophysi</taxon>
        <taxon>Cypriniformes</taxon>
        <taxon>Cyprinidae</taxon>
        <taxon>Cyprininae</taxon>
        <taxon>Sinocyclocheilus</taxon>
    </lineage>
</organism>
<protein>
    <submittedName>
        <fullName evidence="5">Ankyrin repeat and SOCS box containing 13</fullName>
    </submittedName>
</protein>
<dbReference type="InterPro" id="IPR002110">
    <property type="entry name" value="Ankyrin_rpt"/>
</dbReference>
<reference evidence="5" key="2">
    <citation type="submission" date="2025-09" db="UniProtKB">
        <authorList>
            <consortium name="Ensembl"/>
        </authorList>
    </citation>
    <scope>IDENTIFICATION</scope>
</reference>
<evidence type="ECO:0000256" key="2">
    <source>
        <dbReference type="ARBA" id="ARBA00022737"/>
    </source>
</evidence>
<evidence type="ECO:0000313" key="5">
    <source>
        <dbReference type="Ensembl" id="ENSSGRP00000016015.1"/>
    </source>
</evidence>
<dbReference type="Proteomes" id="UP000472262">
    <property type="component" value="Unassembled WGS sequence"/>
</dbReference>
<feature type="repeat" description="ANK" evidence="4">
    <location>
        <begin position="55"/>
        <end position="87"/>
    </location>
</feature>
<sequence length="227" mass="25115">MRLYETCYTASNQQSGNHLTLQDRVHCNCMIRFYIVAYSVCLSILPTAHGLGFWTNRSAVHEAAAQGRAVQLQKLIENGASVNIVAVDSITPLHEACIQGQTHFILFLFLGANVNAAKLHETALYHAAKVKNLELTELLVEFGGNVFARDNLRKKVSDVTALAGGSKTKGKLEAAHSNQRRFGYIRSLKYHLVVMLGARIDLIQPQIRNLIAYLLPLPDKKNNDSCG</sequence>
<evidence type="ECO:0000313" key="6">
    <source>
        <dbReference type="Proteomes" id="UP000472262"/>
    </source>
</evidence>
<dbReference type="InterPro" id="IPR036770">
    <property type="entry name" value="Ankyrin_rpt-contain_sf"/>
</dbReference>
<dbReference type="InterPro" id="IPR051573">
    <property type="entry name" value="Ankyrin-SOCS_box_domain"/>
</dbReference>
<dbReference type="PROSITE" id="PS50088">
    <property type="entry name" value="ANK_REPEAT"/>
    <property type="match status" value="2"/>
</dbReference>
<dbReference type="Pfam" id="PF12796">
    <property type="entry name" value="Ank_2"/>
    <property type="match status" value="1"/>
</dbReference>
<dbReference type="GO" id="GO:0045732">
    <property type="term" value="P:positive regulation of protein catabolic process"/>
    <property type="evidence" value="ECO:0007669"/>
    <property type="project" value="TreeGrafter"/>
</dbReference>
<evidence type="ECO:0000256" key="1">
    <source>
        <dbReference type="ARBA" id="ARBA00005949"/>
    </source>
</evidence>
<dbReference type="Gene3D" id="1.25.40.20">
    <property type="entry name" value="Ankyrin repeat-containing domain"/>
    <property type="match status" value="1"/>
</dbReference>
<dbReference type="PROSITE" id="PS50297">
    <property type="entry name" value="ANK_REP_REGION"/>
    <property type="match status" value="1"/>
</dbReference>
<keyword evidence="3 4" id="KW-0040">ANK repeat</keyword>
<evidence type="ECO:0000256" key="4">
    <source>
        <dbReference type="PROSITE-ProRule" id="PRU00023"/>
    </source>
</evidence>
<dbReference type="PANTHER" id="PTHR24136:SF53">
    <property type="entry name" value="ANKYRIN REPEAT AND SOCS BOX CONTAINING 13"/>
    <property type="match status" value="1"/>
</dbReference>
<keyword evidence="6" id="KW-1185">Reference proteome</keyword>
<dbReference type="InParanoid" id="A0A672KZ15"/>
<evidence type="ECO:0000256" key="3">
    <source>
        <dbReference type="ARBA" id="ARBA00023043"/>
    </source>
</evidence>
<name>A0A672KZ15_SINGR</name>
<comment type="similarity">
    <text evidence="1">Belongs to the ankyrin SOCS box (ASB) family.</text>
</comment>
<dbReference type="PANTHER" id="PTHR24136">
    <property type="entry name" value="SOWAH (DROSOPHILA) HOMOLOG"/>
    <property type="match status" value="1"/>
</dbReference>
<feature type="repeat" description="ANK" evidence="4">
    <location>
        <begin position="119"/>
        <end position="151"/>
    </location>
</feature>
<dbReference type="GO" id="GO:0016567">
    <property type="term" value="P:protein ubiquitination"/>
    <property type="evidence" value="ECO:0007669"/>
    <property type="project" value="TreeGrafter"/>
</dbReference>
<reference evidence="5" key="1">
    <citation type="submission" date="2025-08" db="UniProtKB">
        <authorList>
            <consortium name="Ensembl"/>
        </authorList>
    </citation>
    <scope>IDENTIFICATION</scope>
</reference>
<accession>A0A672KZ15</accession>
<dbReference type="Ensembl" id="ENSSGRT00000017345.1">
    <property type="protein sequence ID" value="ENSSGRP00000016015.1"/>
    <property type="gene ID" value="ENSSGRG00000009879.1"/>
</dbReference>
<dbReference type="SMART" id="SM00248">
    <property type="entry name" value="ANK"/>
    <property type="match status" value="3"/>
</dbReference>
<dbReference type="AlphaFoldDB" id="A0A672KZ15"/>
<proteinExistence type="inferred from homology"/>